<feature type="domain" description="Pyridine nucleotide-disulphide oxidoreductase dimerisation" evidence="17">
    <location>
        <begin position="343"/>
        <end position="450"/>
    </location>
</feature>
<evidence type="ECO:0000256" key="13">
    <source>
        <dbReference type="PIRSR" id="PIRSR000350-2"/>
    </source>
</evidence>
<comment type="cofactor">
    <cofactor evidence="14 16">
        <name>FAD</name>
        <dbReference type="ChEBI" id="CHEBI:57692"/>
    </cofactor>
    <text evidence="14 16">Binds 1 FAD per subunit.</text>
</comment>
<keyword evidence="6 16" id="KW-0285">Flavoprotein</keyword>
<organism evidence="19 20">
    <name type="scientific">Shewanella mangrovi</name>
    <dbReference type="NCBI Taxonomy" id="1515746"/>
    <lineage>
        <taxon>Bacteria</taxon>
        <taxon>Pseudomonadati</taxon>
        <taxon>Pseudomonadota</taxon>
        <taxon>Gammaproteobacteria</taxon>
        <taxon>Alteromonadales</taxon>
        <taxon>Shewanellaceae</taxon>
        <taxon>Shewanella</taxon>
    </lineage>
</organism>
<comment type="miscellaneous">
    <text evidence="16">The active site is a redox-active disulfide bond.</text>
</comment>
<dbReference type="Proteomes" id="UP000029264">
    <property type="component" value="Unassembled WGS sequence"/>
</dbReference>
<evidence type="ECO:0000256" key="4">
    <source>
        <dbReference type="ARBA" id="ARBA00016961"/>
    </source>
</evidence>
<evidence type="ECO:0000313" key="19">
    <source>
        <dbReference type="EMBL" id="KFZ38696.1"/>
    </source>
</evidence>
<name>A0A094K1Z7_9GAMM</name>
<keyword evidence="11 16" id="KW-0676">Redox-active center</keyword>
<dbReference type="GO" id="GO:0050660">
    <property type="term" value="F:flavin adenine dinucleotide binding"/>
    <property type="evidence" value="ECO:0007669"/>
    <property type="project" value="InterPro"/>
</dbReference>
<dbReference type="InterPro" id="IPR006258">
    <property type="entry name" value="Lipoamide_DH"/>
</dbReference>
<feature type="binding site" evidence="14">
    <location>
        <position position="308"/>
    </location>
    <ligand>
        <name>FAD</name>
        <dbReference type="ChEBI" id="CHEBI:57692"/>
    </ligand>
</feature>
<feature type="binding site" evidence="14">
    <location>
        <position position="201"/>
    </location>
    <ligand>
        <name>NAD(+)</name>
        <dbReference type="ChEBI" id="CHEBI:57540"/>
    </ligand>
</feature>
<keyword evidence="5" id="KW-0963">Cytoplasm</keyword>
<accession>A0A094K1Z7</accession>
<dbReference type="GO" id="GO:0004148">
    <property type="term" value="F:dihydrolipoyl dehydrogenase (NADH) activity"/>
    <property type="evidence" value="ECO:0007669"/>
    <property type="project" value="UniProtKB-EC"/>
</dbReference>
<dbReference type="OrthoDB" id="9800167at2"/>
<evidence type="ECO:0000256" key="9">
    <source>
        <dbReference type="ARBA" id="ARBA00023027"/>
    </source>
</evidence>
<dbReference type="Pfam" id="PF02852">
    <property type="entry name" value="Pyr_redox_dim"/>
    <property type="match status" value="1"/>
</dbReference>
<feature type="binding site" evidence="14">
    <location>
        <begin position="314"/>
        <end position="317"/>
    </location>
    <ligand>
        <name>FAD</name>
        <dbReference type="ChEBI" id="CHEBI:57692"/>
    </ligand>
</feature>
<dbReference type="STRING" id="1515746.HR45_04545"/>
<feature type="binding site" evidence="14">
    <location>
        <position position="268"/>
    </location>
    <ligand>
        <name>NAD(+)</name>
        <dbReference type="ChEBI" id="CHEBI:57540"/>
    </ligand>
</feature>
<evidence type="ECO:0000256" key="7">
    <source>
        <dbReference type="ARBA" id="ARBA00022827"/>
    </source>
</evidence>
<dbReference type="PRINTS" id="PR00368">
    <property type="entry name" value="FADPNR"/>
</dbReference>
<evidence type="ECO:0000256" key="16">
    <source>
        <dbReference type="RuleBase" id="RU003692"/>
    </source>
</evidence>
<dbReference type="InterPro" id="IPR050151">
    <property type="entry name" value="Class-I_Pyr_Nuc-Dis_Oxidored"/>
</dbReference>
<dbReference type="AlphaFoldDB" id="A0A094K1Z7"/>
<dbReference type="PRINTS" id="PR00411">
    <property type="entry name" value="PNDRDTASEI"/>
</dbReference>
<proteinExistence type="inferred from homology"/>
<dbReference type="PANTHER" id="PTHR22912:SF217">
    <property type="entry name" value="DIHYDROLIPOYL DEHYDROGENASE"/>
    <property type="match status" value="1"/>
</dbReference>
<evidence type="ECO:0000313" key="20">
    <source>
        <dbReference type="Proteomes" id="UP000029264"/>
    </source>
</evidence>
<dbReference type="InterPro" id="IPR016156">
    <property type="entry name" value="FAD/NAD-linked_Rdtase_dimer_sf"/>
</dbReference>
<dbReference type="InterPro" id="IPR004099">
    <property type="entry name" value="Pyr_nucl-diS_OxRdtase_dimer"/>
</dbReference>
<dbReference type="InterPro" id="IPR036188">
    <property type="entry name" value="FAD/NAD-bd_sf"/>
</dbReference>
<feature type="binding site" evidence="14">
    <location>
        <begin position="178"/>
        <end position="185"/>
    </location>
    <ligand>
        <name>NAD(+)</name>
        <dbReference type="ChEBI" id="CHEBI:57540"/>
    </ligand>
</feature>
<dbReference type="Pfam" id="PF07992">
    <property type="entry name" value="Pyr_redox_2"/>
    <property type="match status" value="1"/>
</dbReference>
<dbReference type="SUPFAM" id="SSF55424">
    <property type="entry name" value="FAD/NAD-linked reductases, dimerisation (C-terminal) domain"/>
    <property type="match status" value="1"/>
</dbReference>
<keyword evidence="9 14" id="KW-0520">NAD</keyword>
<dbReference type="InterPro" id="IPR023753">
    <property type="entry name" value="FAD/NAD-binding_dom"/>
</dbReference>
<protein>
    <recommendedName>
        <fullName evidence="4 16">Dihydrolipoyl dehydrogenase</fullName>
        <ecNumber evidence="3 16">1.8.1.4</ecNumber>
    </recommendedName>
</protein>
<dbReference type="PIRSF" id="PIRSF000350">
    <property type="entry name" value="Mercury_reductase_MerA"/>
    <property type="match status" value="1"/>
</dbReference>
<evidence type="ECO:0000256" key="5">
    <source>
        <dbReference type="ARBA" id="ARBA00022490"/>
    </source>
</evidence>
<sequence>MKTDVLVIGGGPGGHVAAIKAVEYGASAIVVEKYKLGGTCLHQGCIPTKTLLHTTDVYYELQHAAAIGLKVDNASVDIEALQRRKNEIINTITEGVNAIVSSKGVEVVYGTAELVSEKQASVVLNNGETILIDFDKLILATGSIPSSIPITGANLPNVITSDDALSLSQVPEALVVIGGGVIGVEFGQLMSRLGAKVSIIEACDNILPHMDAELSSQLAAELVEEGIDIYTSARVAQIEQSSGQLNVGFDIAGELKSIKAEKVLMAVGRKPLVHGFGLEHTRVQIENGAIAVNRYMQTNVPHIYAIGDCTGGYMLAHVAFKHAMIAAKNITGDILEPFNDLAVPACVYTSPEFATVGLTESAASKRFSHIKIGKADLAVNAKTMIVQQRGTVKFVVDTTTNRVLGLHILGPRASDMIHEAALALNLNATIDDIVDTIHGHPTIAEGILEAAEDVFGNAIYKMYNH</sequence>
<evidence type="ECO:0000256" key="11">
    <source>
        <dbReference type="ARBA" id="ARBA00023284"/>
    </source>
</evidence>
<keyword evidence="14" id="KW-0547">Nucleotide-binding</keyword>
<feature type="binding site" evidence="14">
    <location>
        <position position="49"/>
    </location>
    <ligand>
        <name>FAD</name>
        <dbReference type="ChEBI" id="CHEBI:57692"/>
    </ligand>
</feature>
<dbReference type="NCBIfam" id="TIGR01350">
    <property type="entry name" value="lipoamide_DH"/>
    <property type="match status" value="1"/>
</dbReference>
<dbReference type="RefSeq" id="WP_037440047.1">
    <property type="nucleotide sequence ID" value="NZ_JPEO01000002.1"/>
</dbReference>
<dbReference type="Gene3D" id="3.50.50.60">
    <property type="entry name" value="FAD/NAD(P)-binding domain"/>
    <property type="match status" value="2"/>
</dbReference>
<dbReference type="GO" id="GO:0006103">
    <property type="term" value="P:2-oxoglutarate metabolic process"/>
    <property type="evidence" value="ECO:0007669"/>
    <property type="project" value="TreeGrafter"/>
</dbReference>
<dbReference type="InterPro" id="IPR001100">
    <property type="entry name" value="Pyr_nuc-diS_OxRdtase"/>
</dbReference>
<evidence type="ECO:0000259" key="18">
    <source>
        <dbReference type="Pfam" id="PF07992"/>
    </source>
</evidence>
<dbReference type="Gene3D" id="3.30.390.30">
    <property type="match status" value="1"/>
</dbReference>
<feature type="active site" description="Proton acceptor" evidence="13">
    <location>
        <position position="440"/>
    </location>
</feature>
<dbReference type="eggNOG" id="COG1249">
    <property type="taxonomic scope" value="Bacteria"/>
</dbReference>
<dbReference type="InterPro" id="IPR012999">
    <property type="entry name" value="Pyr_OxRdtase_I_AS"/>
</dbReference>
<gene>
    <name evidence="19" type="ORF">HR45_04545</name>
</gene>
<dbReference type="PROSITE" id="PS00076">
    <property type="entry name" value="PYRIDINE_REDOX_1"/>
    <property type="match status" value="1"/>
</dbReference>
<evidence type="ECO:0000256" key="2">
    <source>
        <dbReference type="ARBA" id="ARBA00007532"/>
    </source>
</evidence>
<dbReference type="SUPFAM" id="SSF51905">
    <property type="entry name" value="FAD/NAD(P)-binding domain"/>
    <property type="match status" value="1"/>
</dbReference>
<evidence type="ECO:0000256" key="14">
    <source>
        <dbReference type="PIRSR" id="PIRSR000350-3"/>
    </source>
</evidence>
<keyword evidence="7 14" id="KW-0274">FAD</keyword>
<feature type="binding site" evidence="14">
    <location>
        <begin position="141"/>
        <end position="143"/>
    </location>
    <ligand>
        <name>FAD</name>
        <dbReference type="ChEBI" id="CHEBI:57692"/>
    </ligand>
</feature>
<evidence type="ECO:0000256" key="1">
    <source>
        <dbReference type="ARBA" id="ARBA00004496"/>
    </source>
</evidence>
<evidence type="ECO:0000256" key="6">
    <source>
        <dbReference type="ARBA" id="ARBA00022630"/>
    </source>
</evidence>
<comment type="catalytic activity">
    <reaction evidence="12 16">
        <text>N(6)-[(R)-dihydrolipoyl]-L-lysyl-[protein] + NAD(+) = N(6)-[(R)-lipoyl]-L-lysyl-[protein] + NADH + H(+)</text>
        <dbReference type="Rhea" id="RHEA:15045"/>
        <dbReference type="Rhea" id="RHEA-COMP:10474"/>
        <dbReference type="Rhea" id="RHEA-COMP:10475"/>
        <dbReference type="ChEBI" id="CHEBI:15378"/>
        <dbReference type="ChEBI" id="CHEBI:57540"/>
        <dbReference type="ChEBI" id="CHEBI:57945"/>
        <dbReference type="ChEBI" id="CHEBI:83099"/>
        <dbReference type="ChEBI" id="CHEBI:83100"/>
        <dbReference type="EC" id="1.8.1.4"/>
    </reaction>
</comment>
<dbReference type="PANTHER" id="PTHR22912">
    <property type="entry name" value="DISULFIDE OXIDOREDUCTASE"/>
    <property type="match status" value="1"/>
</dbReference>
<dbReference type="EMBL" id="JPEO01000002">
    <property type="protein sequence ID" value="KFZ38696.1"/>
    <property type="molecule type" value="Genomic_DNA"/>
</dbReference>
<evidence type="ECO:0000256" key="3">
    <source>
        <dbReference type="ARBA" id="ARBA00012608"/>
    </source>
</evidence>
<evidence type="ECO:0000256" key="8">
    <source>
        <dbReference type="ARBA" id="ARBA00023002"/>
    </source>
</evidence>
<evidence type="ECO:0000256" key="15">
    <source>
        <dbReference type="PIRSR" id="PIRSR000350-4"/>
    </source>
</evidence>
<keyword evidence="20" id="KW-1185">Reference proteome</keyword>
<comment type="caution">
    <text evidence="19">The sequence shown here is derived from an EMBL/GenBank/DDBJ whole genome shotgun (WGS) entry which is preliminary data.</text>
</comment>
<evidence type="ECO:0000256" key="12">
    <source>
        <dbReference type="ARBA" id="ARBA00049187"/>
    </source>
</evidence>
<evidence type="ECO:0000256" key="10">
    <source>
        <dbReference type="ARBA" id="ARBA00023157"/>
    </source>
</evidence>
<feature type="domain" description="FAD/NAD(P)-binding" evidence="18">
    <location>
        <begin position="4"/>
        <end position="323"/>
    </location>
</feature>
<comment type="subcellular location">
    <subcellularLocation>
        <location evidence="1">Cytoplasm</location>
    </subcellularLocation>
</comment>
<dbReference type="FunFam" id="3.30.390.30:FF:000001">
    <property type="entry name" value="Dihydrolipoyl dehydrogenase"/>
    <property type="match status" value="1"/>
</dbReference>
<evidence type="ECO:0000259" key="17">
    <source>
        <dbReference type="Pfam" id="PF02852"/>
    </source>
</evidence>
<keyword evidence="10" id="KW-1015">Disulfide bond</keyword>
<dbReference type="EC" id="1.8.1.4" evidence="3 16"/>
<reference evidence="19 20" key="1">
    <citation type="submission" date="2014-06" db="EMBL/GenBank/DDBJ databases">
        <title>Shewanella sp. YQH10.</title>
        <authorList>
            <person name="Liu Y."/>
            <person name="Zeng R."/>
        </authorList>
    </citation>
    <scope>NUCLEOTIDE SEQUENCE [LARGE SCALE GENOMIC DNA]</scope>
    <source>
        <strain evidence="19 20">YQH10</strain>
    </source>
</reference>
<feature type="disulfide bond" description="Redox-active" evidence="15">
    <location>
        <begin position="40"/>
        <end position="45"/>
    </location>
</feature>
<comment type="similarity">
    <text evidence="2 16">Belongs to the class-I pyridine nucleotide-disulfide oxidoreductase family.</text>
</comment>
<keyword evidence="8 16" id="KW-0560">Oxidoreductase</keyword>
<dbReference type="GO" id="GO:0005737">
    <property type="term" value="C:cytoplasm"/>
    <property type="evidence" value="ECO:0007669"/>
    <property type="project" value="UniProtKB-SubCell"/>
</dbReference>